<dbReference type="EMBL" id="LAZR01068697">
    <property type="protein sequence ID" value="KKK49154.1"/>
    <property type="molecule type" value="Genomic_DNA"/>
</dbReference>
<gene>
    <name evidence="1" type="ORF">LCGC14_3137920</name>
</gene>
<accession>A0A0F8Y4R9</accession>
<reference evidence="1" key="1">
    <citation type="journal article" date="2015" name="Nature">
        <title>Complex archaea that bridge the gap between prokaryotes and eukaryotes.</title>
        <authorList>
            <person name="Spang A."/>
            <person name="Saw J.H."/>
            <person name="Jorgensen S.L."/>
            <person name="Zaremba-Niedzwiedzka K."/>
            <person name="Martijn J."/>
            <person name="Lind A.E."/>
            <person name="van Eijk R."/>
            <person name="Schleper C."/>
            <person name="Guy L."/>
            <person name="Ettema T.J."/>
        </authorList>
    </citation>
    <scope>NUCLEOTIDE SEQUENCE</scope>
</reference>
<protein>
    <submittedName>
        <fullName evidence="1">Uncharacterized protein</fullName>
    </submittedName>
</protein>
<comment type="caution">
    <text evidence="1">The sequence shown here is derived from an EMBL/GenBank/DDBJ whole genome shotgun (WGS) entry which is preliminary data.</text>
</comment>
<dbReference type="AlphaFoldDB" id="A0A0F8Y4R9"/>
<evidence type="ECO:0000313" key="1">
    <source>
        <dbReference type="EMBL" id="KKK49154.1"/>
    </source>
</evidence>
<feature type="non-terminal residue" evidence="1">
    <location>
        <position position="1"/>
    </location>
</feature>
<organism evidence="1">
    <name type="scientific">marine sediment metagenome</name>
    <dbReference type="NCBI Taxonomy" id="412755"/>
    <lineage>
        <taxon>unclassified sequences</taxon>
        <taxon>metagenomes</taxon>
        <taxon>ecological metagenomes</taxon>
    </lineage>
</organism>
<sequence>ANTVIKAILAYAQDDVVAGADGTLDPSPDTAADLPPTDTLTTVRIGANFGGNYLNG</sequence>
<name>A0A0F8Y4R9_9ZZZZ</name>
<proteinExistence type="predicted"/>